<dbReference type="RefSeq" id="WP_345181850.1">
    <property type="nucleotide sequence ID" value="NZ_BAABFQ010000009.1"/>
</dbReference>
<accession>A0ABW0N3Y7</accession>
<reference evidence="3" key="1">
    <citation type="journal article" date="2019" name="Int. J. Syst. Evol. Microbiol.">
        <title>The Global Catalogue of Microorganisms (GCM) 10K type strain sequencing project: providing services to taxonomists for standard genome sequencing and annotation.</title>
        <authorList>
            <consortium name="The Broad Institute Genomics Platform"/>
            <consortium name="The Broad Institute Genome Sequencing Center for Infectious Disease"/>
            <person name="Wu L."/>
            <person name="Ma J."/>
        </authorList>
    </citation>
    <scope>NUCLEOTIDE SEQUENCE [LARGE SCALE GENOMIC DNA]</scope>
    <source>
        <strain evidence="3">KACC 13778</strain>
    </source>
</reference>
<feature type="region of interest" description="Disordered" evidence="1">
    <location>
        <begin position="1"/>
        <end position="69"/>
    </location>
</feature>
<evidence type="ECO:0000313" key="2">
    <source>
        <dbReference type="EMBL" id="MFC5495359.1"/>
    </source>
</evidence>
<comment type="caution">
    <text evidence="2">The sequence shown here is derived from an EMBL/GenBank/DDBJ whole genome shotgun (WGS) entry which is preliminary data.</text>
</comment>
<evidence type="ECO:0008006" key="4">
    <source>
        <dbReference type="Google" id="ProtNLM"/>
    </source>
</evidence>
<evidence type="ECO:0000313" key="3">
    <source>
        <dbReference type="Proteomes" id="UP001595956"/>
    </source>
</evidence>
<gene>
    <name evidence="2" type="ORF">ACFPKY_19785</name>
</gene>
<sequence length="69" mass="7184">MNENTQDGQVSEVSALRDPHEAISDGDSVAGQPEAVSGDVDEGPTGPDAVTNDARQDHHPDQDDVETTG</sequence>
<name>A0ABW0N3Y7_9ACTN</name>
<keyword evidence="3" id="KW-1185">Reference proteome</keyword>
<organism evidence="2 3">
    <name type="scientific">Nocardioides caricicola</name>
    <dbReference type="NCBI Taxonomy" id="634770"/>
    <lineage>
        <taxon>Bacteria</taxon>
        <taxon>Bacillati</taxon>
        <taxon>Actinomycetota</taxon>
        <taxon>Actinomycetes</taxon>
        <taxon>Propionibacteriales</taxon>
        <taxon>Nocardioidaceae</taxon>
        <taxon>Nocardioides</taxon>
    </lineage>
</organism>
<proteinExistence type="predicted"/>
<protein>
    <recommendedName>
        <fullName evidence="4">Autophagy-related protein 2</fullName>
    </recommendedName>
</protein>
<dbReference type="EMBL" id="JBHSMD010000010">
    <property type="protein sequence ID" value="MFC5495359.1"/>
    <property type="molecule type" value="Genomic_DNA"/>
</dbReference>
<feature type="compositionally biased region" description="Polar residues" evidence="1">
    <location>
        <begin position="1"/>
        <end position="12"/>
    </location>
</feature>
<dbReference type="Proteomes" id="UP001595956">
    <property type="component" value="Unassembled WGS sequence"/>
</dbReference>
<evidence type="ECO:0000256" key="1">
    <source>
        <dbReference type="SAM" id="MobiDB-lite"/>
    </source>
</evidence>